<feature type="non-terminal residue" evidence="1">
    <location>
        <position position="138"/>
    </location>
</feature>
<dbReference type="AlphaFoldDB" id="A0A5T1YWF2"/>
<reference evidence="1" key="1">
    <citation type="submission" date="2018-08" db="EMBL/GenBank/DDBJ databases">
        <authorList>
            <consortium name="NARMS: The National Antimicrobial Resistance Monitoring System"/>
        </authorList>
    </citation>
    <scope>NUCLEOTIDE SEQUENCE</scope>
    <source>
        <strain evidence="1">FSIS11812607</strain>
    </source>
</reference>
<sequence length="138" mass="16661">MQKIFDAHLHLWDLEKIPISWIKDDEKLEQNYDFFRMKQEYKEFEFIGAMYVEVNSDDLEKEALFALEQKKLHNLLFCLADFKHKEELSSFREVMHTSKKGAKRLFEADFEEKIEILKTFNIPFEACIKNEELGFLEK</sequence>
<dbReference type="EMBL" id="AACRWD010000019">
    <property type="protein sequence ID" value="EAL8650140.1"/>
    <property type="molecule type" value="Genomic_DNA"/>
</dbReference>
<dbReference type="Gene3D" id="3.20.20.140">
    <property type="entry name" value="Metal-dependent hydrolases"/>
    <property type="match status" value="1"/>
</dbReference>
<organism evidence="1">
    <name type="scientific">Campylobacter jejuni</name>
    <dbReference type="NCBI Taxonomy" id="197"/>
    <lineage>
        <taxon>Bacteria</taxon>
        <taxon>Pseudomonadati</taxon>
        <taxon>Campylobacterota</taxon>
        <taxon>Epsilonproteobacteria</taxon>
        <taxon>Campylobacterales</taxon>
        <taxon>Campylobacteraceae</taxon>
        <taxon>Campylobacter</taxon>
    </lineage>
</organism>
<gene>
    <name evidence="1" type="ORF">DYR72_03875</name>
</gene>
<comment type="caution">
    <text evidence="1">The sequence shown here is derived from an EMBL/GenBank/DDBJ whole genome shotgun (WGS) entry which is preliminary data.</text>
</comment>
<protein>
    <submittedName>
        <fullName evidence="1">Amidohydrolase</fullName>
    </submittedName>
</protein>
<proteinExistence type="predicted"/>
<name>A0A5T1YWF2_CAMJU</name>
<keyword evidence="1" id="KW-0378">Hydrolase</keyword>
<dbReference type="GO" id="GO:0016787">
    <property type="term" value="F:hydrolase activity"/>
    <property type="evidence" value="ECO:0007669"/>
    <property type="project" value="UniProtKB-KW"/>
</dbReference>
<evidence type="ECO:0000313" key="1">
    <source>
        <dbReference type="EMBL" id="EAL8650140.1"/>
    </source>
</evidence>
<accession>A0A5T1YWF2</accession>